<sequence>MNLDRRLEYLADMRRAAEASLSFVSGMQESEFLSDIKTQHAVGMSLIVIGESAVRLMETYPDFVEEHPDFPWHSIRGLRNRVAHGYFTLDLTIIWHTTQETIPELLQGLDRLGNWRAQGE</sequence>
<dbReference type="GO" id="GO:0000166">
    <property type="term" value="F:nucleotide binding"/>
    <property type="evidence" value="ECO:0007669"/>
    <property type="project" value="UniProtKB-KW"/>
</dbReference>
<dbReference type="PANTHER" id="PTHR34139">
    <property type="entry name" value="UPF0331 PROTEIN MJ0127"/>
    <property type="match status" value="1"/>
</dbReference>
<keyword evidence="1" id="KW-0597">Phosphoprotein</keyword>
<evidence type="ECO:0000313" key="6">
    <source>
        <dbReference type="EMBL" id="WHA41792.1"/>
    </source>
</evidence>
<keyword evidence="3" id="KW-0540">Nuclease</keyword>
<dbReference type="GO" id="GO:0110001">
    <property type="term" value="C:toxin-antitoxin complex"/>
    <property type="evidence" value="ECO:0007669"/>
    <property type="project" value="InterPro"/>
</dbReference>
<dbReference type="PANTHER" id="PTHR34139:SF1">
    <property type="entry name" value="RNASE MJ1380-RELATED"/>
    <property type="match status" value="1"/>
</dbReference>
<evidence type="ECO:0000313" key="7">
    <source>
        <dbReference type="Proteomes" id="UP000298664"/>
    </source>
</evidence>
<dbReference type="GO" id="GO:0004540">
    <property type="term" value="F:RNA nuclease activity"/>
    <property type="evidence" value="ECO:0007669"/>
    <property type="project" value="InterPro"/>
</dbReference>
<keyword evidence="5" id="KW-0378">Hydrolase</keyword>
<name>A0AAF0H9P8_9HYPH</name>
<reference evidence="6" key="1">
    <citation type="submission" date="2023-05" db="EMBL/GenBank/DDBJ databases">
        <title>Complete genome sequence of Agrobacterium larrymoorei CFBP5477.</title>
        <authorList>
            <person name="Yen H.-C."/>
            <person name="Chou L."/>
            <person name="Lin Y.-C."/>
            <person name="Lai E.-M."/>
            <person name="Kuo C.-H."/>
        </authorList>
    </citation>
    <scope>NUCLEOTIDE SEQUENCE</scope>
    <source>
        <strain evidence="6">CFBP5477</strain>
    </source>
</reference>
<accession>A0AAF0H9P8</accession>
<evidence type="ECO:0000256" key="5">
    <source>
        <dbReference type="ARBA" id="ARBA00022801"/>
    </source>
</evidence>
<proteinExistence type="predicted"/>
<evidence type="ECO:0000256" key="3">
    <source>
        <dbReference type="ARBA" id="ARBA00022722"/>
    </source>
</evidence>
<evidence type="ECO:0000256" key="1">
    <source>
        <dbReference type="ARBA" id="ARBA00022553"/>
    </source>
</evidence>
<dbReference type="InterPro" id="IPR008201">
    <property type="entry name" value="HepT-like"/>
</dbReference>
<keyword evidence="2" id="KW-1277">Toxin-antitoxin system</keyword>
<protein>
    <submittedName>
        <fullName evidence="6">DUF86 domain-containing protein</fullName>
    </submittedName>
</protein>
<dbReference type="EMBL" id="CP124733">
    <property type="protein sequence ID" value="WHA41792.1"/>
    <property type="molecule type" value="Genomic_DNA"/>
</dbReference>
<dbReference type="RefSeq" id="WP_137393782.1">
    <property type="nucleotide sequence ID" value="NZ_CP124733.1"/>
</dbReference>
<keyword evidence="4" id="KW-0547">Nucleotide-binding</keyword>
<evidence type="ECO:0000256" key="4">
    <source>
        <dbReference type="ARBA" id="ARBA00022741"/>
    </source>
</evidence>
<dbReference type="GO" id="GO:0016787">
    <property type="term" value="F:hydrolase activity"/>
    <property type="evidence" value="ECO:0007669"/>
    <property type="project" value="UniProtKB-KW"/>
</dbReference>
<evidence type="ECO:0000256" key="2">
    <source>
        <dbReference type="ARBA" id="ARBA00022649"/>
    </source>
</evidence>
<gene>
    <name evidence="6" type="ORF">CFBP5477_003945</name>
</gene>
<dbReference type="Proteomes" id="UP000298664">
    <property type="component" value="Chromosome Circular"/>
</dbReference>
<dbReference type="AlphaFoldDB" id="A0AAF0H9P8"/>
<organism evidence="6 7">
    <name type="scientific">Agrobacterium larrymoorei</name>
    <dbReference type="NCBI Taxonomy" id="160699"/>
    <lineage>
        <taxon>Bacteria</taxon>
        <taxon>Pseudomonadati</taxon>
        <taxon>Pseudomonadota</taxon>
        <taxon>Alphaproteobacteria</taxon>
        <taxon>Hyphomicrobiales</taxon>
        <taxon>Rhizobiaceae</taxon>
        <taxon>Rhizobium/Agrobacterium group</taxon>
        <taxon>Agrobacterium</taxon>
    </lineage>
</organism>
<dbReference type="InterPro" id="IPR051813">
    <property type="entry name" value="HepT_RNase_toxin"/>
</dbReference>
<dbReference type="Pfam" id="PF01934">
    <property type="entry name" value="HepT-like"/>
    <property type="match status" value="1"/>
</dbReference>